<dbReference type="GO" id="GO:0030246">
    <property type="term" value="F:carbohydrate binding"/>
    <property type="evidence" value="ECO:0007669"/>
    <property type="project" value="InterPro"/>
</dbReference>
<feature type="transmembrane region" description="Helical" evidence="2">
    <location>
        <begin position="237"/>
        <end position="259"/>
    </location>
</feature>
<keyword evidence="2" id="KW-0472">Membrane</keyword>
<evidence type="ECO:0000313" key="3">
    <source>
        <dbReference type="EMBL" id="MBB3041789.1"/>
    </source>
</evidence>
<dbReference type="SUPFAM" id="SSF49464">
    <property type="entry name" value="Carboxypeptidase regulatory domain-like"/>
    <property type="match status" value="1"/>
</dbReference>
<feature type="compositionally biased region" description="Gly residues" evidence="1">
    <location>
        <begin position="286"/>
        <end position="298"/>
    </location>
</feature>
<keyword evidence="2" id="KW-1133">Transmembrane helix</keyword>
<keyword evidence="4" id="KW-1185">Reference proteome</keyword>
<dbReference type="RefSeq" id="WP_183591653.1">
    <property type="nucleotide sequence ID" value="NZ_JACHWR010000001.1"/>
</dbReference>
<dbReference type="Proteomes" id="UP000589626">
    <property type="component" value="Unassembled WGS sequence"/>
</dbReference>
<feature type="compositionally biased region" description="Low complexity" evidence="1">
    <location>
        <begin position="275"/>
        <end position="285"/>
    </location>
</feature>
<evidence type="ECO:0000313" key="4">
    <source>
        <dbReference type="Proteomes" id="UP000589626"/>
    </source>
</evidence>
<evidence type="ECO:0000256" key="2">
    <source>
        <dbReference type="SAM" id="Phobius"/>
    </source>
</evidence>
<name>A0A7W4VUV1_9ACTN</name>
<evidence type="ECO:0000256" key="1">
    <source>
        <dbReference type="SAM" id="MobiDB-lite"/>
    </source>
</evidence>
<reference evidence="3 4" key="1">
    <citation type="submission" date="2020-08" db="EMBL/GenBank/DDBJ databases">
        <title>Sequencing the genomes of 1000 actinobacteria strains.</title>
        <authorList>
            <person name="Klenk H.-P."/>
        </authorList>
    </citation>
    <scope>NUCLEOTIDE SEQUENCE [LARGE SCALE GENOMIC DNA]</scope>
    <source>
        <strain evidence="3 4">DSM 105498</strain>
    </source>
</reference>
<dbReference type="Gene3D" id="2.60.40.1120">
    <property type="entry name" value="Carboxypeptidase-like, regulatory domain"/>
    <property type="match status" value="4"/>
</dbReference>
<protein>
    <submittedName>
        <fullName evidence="3">Uncharacterized protein</fullName>
    </submittedName>
</protein>
<proteinExistence type="predicted"/>
<gene>
    <name evidence="3" type="ORF">FHU40_001590</name>
</gene>
<sequence length="781" mass="79049">MGPGAEVVVWVATEHRLVTAYPGDTVDVRVDVVNTGELIEGVTAHLIGLPDGQISVEPQLLPLFPDAQGQITLSIGVPSHQPAGMHPLTIAVVSHGSGSPTQHVDIDLSVSARPDVRLATDPQSIRSRRTGRFVVTIENAGNVALDATLTATQEDKRTRARFTPEKVRVEPGTSVPTILAVKGPRMFTGAETDRMVTVGLVARRAHTIPAMDETETGPELEREAIVRLKQKPMVSRGLLTALILMGIVLMWAAIFLLGLTQVLAGDPMTKTAPASFFPASAESGEGSSGEGDAAGGAGATAAPAGAMPKTGLLPAGVGGEISGTVLAASNQQPAGRITVQAYRQSRDGLKQVSSAASQTDGTYSVAGLFPTGYLLKFSADGYRPVWYPNAPSKSGATKVQVTAQGEAEGYNVVIQGKPASITGEIDPGDALGPVTTTVVARMSGATSDTSPIARTVATGNTYTLPNLPAPATYELSFTAGGYQATKVTTAVAGGEARIQPDVVLNAGTGSISGMVTDGKAPLGNVTVTTTVAGQEVSVITPTTGQVGSFTLDKLPTPGTYMLTFSSPDHGSRAEIVDLEAGQSRSAIDVKLVAGTGSVTGILLGADGKGLGGATVIVGGSVQAGGAVDTSSLPTTTTLTEGAVGTFSISGLAAPGDYTLMFLLDGYASETVPISLSGNGAPPKVTATLGTKLGGIRGTVTGPSGAPYVGATVVATNGAKSWSTTSSSPGGTLSNGGYLFSELEPGTYSVTVTADGIRQQTGLVTVTSGATAVQGFTLRAAN</sequence>
<comment type="caution">
    <text evidence="3">The sequence shown here is derived from an EMBL/GenBank/DDBJ whole genome shotgun (WGS) entry which is preliminary data.</text>
</comment>
<dbReference type="SUPFAM" id="SSF49452">
    <property type="entry name" value="Starch-binding domain-like"/>
    <property type="match status" value="3"/>
</dbReference>
<dbReference type="InterPro" id="IPR013784">
    <property type="entry name" value="Carb-bd-like_fold"/>
</dbReference>
<feature type="region of interest" description="Disordered" evidence="1">
    <location>
        <begin position="275"/>
        <end position="301"/>
    </location>
</feature>
<keyword evidence="2" id="KW-0812">Transmembrane</keyword>
<dbReference type="InterPro" id="IPR008969">
    <property type="entry name" value="CarboxyPept-like_regulatory"/>
</dbReference>
<organism evidence="3 4">
    <name type="scientific">Nocardioides soli</name>
    <dbReference type="NCBI Taxonomy" id="1036020"/>
    <lineage>
        <taxon>Bacteria</taxon>
        <taxon>Bacillati</taxon>
        <taxon>Actinomycetota</taxon>
        <taxon>Actinomycetes</taxon>
        <taxon>Propionibacteriales</taxon>
        <taxon>Nocardioidaceae</taxon>
        <taxon>Nocardioides</taxon>
    </lineage>
</organism>
<dbReference type="Pfam" id="PF13620">
    <property type="entry name" value="CarboxypepD_reg"/>
    <property type="match status" value="3"/>
</dbReference>
<dbReference type="AlphaFoldDB" id="A0A7W4VUV1"/>
<accession>A0A7W4VUV1</accession>
<dbReference type="EMBL" id="JACHWR010000001">
    <property type="protein sequence ID" value="MBB3041789.1"/>
    <property type="molecule type" value="Genomic_DNA"/>
</dbReference>